<keyword evidence="1" id="KW-0678">Repressor</keyword>
<dbReference type="SUPFAM" id="SSF53822">
    <property type="entry name" value="Periplasmic binding protein-like I"/>
    <property type="match status" value="1"/>
</dbReference>
<dbReference type="SMART" id="SM00354">
    <property type="entry name" value="HTH_LACI"/>
    <property type="match status" value="1"/>
</dbReference>
<reference evidence="6" key="1">
    <citation type="submission" date="2024-05" db="EMBL/GenBank/DDBJ databases">
        <title>The Natural Products Discovery Center: Release of the First 8490 Sequenced Strains for Exploring Actinobacteria Biosynthetic Diversity.</title>
        <authorList>
            <person name="Kalkreuter E."/>
            <person name="Kautsar S.A."/>
            <person name="Yang D."/>
            <person name="Bader C.D."/>
            <person name="Teijaro C.N."/>
            <person name="Fluegel L."/>
            <person name="Davis C.M."/>
            <person name="Simpson J.R."/>
            <person name="Lauterbach L."/>
            <person name="Steele A.D."/>
            <person name="Gui C."/>
            <person name="Meng S."/>
            <person name="Li G."/>
            <person name="Viehrig K."/>
            <person name="Ye F."/>
            <person name="Su P."/>
            <person name="Kiefer A.F."/>
            <person name="Nichols A."/>
            <person name="Cepeda A.J."/>
            <person name="Yan W."/>
            <person name="Fan B."/>
            <person name="Jiang Y."/>
            <person name="Adhikari A."/>
            <person name="Zheng C.-J."/>
            <person name="Schuster L."/>
            <person name="Cowan T.M."/>
            <person name="Smanski M.J."/>
            <person name="Chevrette M.G."/>
            <person name="de Carvalho L.P.S."/>
            <person name="Shen B."/>
        </authorList>
    </citation>
    <scope>NUCLEOTIDE SEQUENCE</scope>
    <source>
        <strain evidence="6">NPDC080035</strain>
    </source>
</reference>
<dbReference type="Gene3D" id="1.10.260.40">
    <property type="entry name" value="lambda repressor-like DNA-binding domains"/>
    <property type="match status" value="1"/>
</dbReference>
<accession>A0AAU7GFZ2</accession>
<protein>
    <submittedName>
        <fullName evidence="6">LacI family DNA-binding transcriptional regulator</fullName>
    </submittedName>
</protein>
<keyword evidence="3 6" id="KW-0238">DNA-binding</keyword>
<dbReference type="PANTHER" id="PTHR30146:SF148">
    <property type="entry name" value="HTH-TYPE TRANSCRIPTIONAL REPRESSOR PURR-RELATED"/>
    <property type="match status" value="1"/>
</dbReference>
<dbReference type="GO" id="GO:0000976">
    <property type="term" value="F:transcription cis-regulatory region binding"/>
    <property type="evidence" value="ECO:0007669"/>
    <property type="project" value="TreeGrafter"/>
</dbReference>
<dbReference type="InterPro" id="IPR010982">
    <property type="entry name" value="Lambda_DNA-bd_dom_sf"/>
</dbReference>
<keyword evidence="2" id="KW-0805">Transcription regulation</keyword>
<evidence type="ECO:0000256" key="1">
    <source>
        <dbReference type="ARBA" id="ARBA00022491"/>
    </source>
</evidence>
<dbReference type="InterPro" id="IPR046335">
    <property type="entry name" value="LacI/GalR-like_sensor"/>
</dbReference>
<dbReference type="PROSITE" id="PS50932">
    <property type="entry name" value="HTH_LACI_2"/>
    <property type="match status" value="1"/>
</dbReference>
<evidence type="ECO:0000259" key="5">
    <source>
        <dbReference type="PROSITE" id="PS50932"/>
    </source>
</evidence>
<evidence type="ECO:0000256" key="3">
    <source>
        <dbReference type="ARBA" id="ARBA00023125"/>
    </source>
</evidence>
<dbReference type="EMBL" id="CP157390">
    <property type="protein sequence ID" value="XBM48963.1"/>
    <property type="molecule type" value="Genomic_DNA"/>
</dbReference>
<dbReference type="Gene3D" id="3.40.50.2300">
    <property type="match status" value="2"/>
</dbReference>
<dbReference type="CDD" id="cd06288">
    <property type="entry name" value="PBP1_sucrose_transcription_regulator"/>
    <property type="match status" value="1"/>
</dbReference>
<dbReference type="AlphaFoldDB" id="A0AAU7GFZ2"/>
<dbReference type="GO" id="GO:0003700">
    <property type="term" value="F:DNA-binding transcription factor activity"/>
    <property type="evidence" value="ECO:0007669"/>
    <property type="project" value="TreeGrafter"/>
</dbReference>
<dbReference type="Pfam" id="PF00356">
    <property type="entry name" value="LacI"/>
    <property type="match status" value="1"/>
</dbReference>
<sequence>MTIADVAAEAGLSKTAVSMILNERTGTGLSQETAKRVREIAKRLDYRPDPSARALRIGTTPTIGFVSDDVTLTRYASAMIRGILDVAEENEHTVLLAETGHHPERLSGALNAMLDRRVSALVFGSMAARRVELPQLPSDVPVIMVNATTFVDYPVVLPDERTAGEAIARLLIDAGHREIALIGRRYDEDLPPEVSVTISDRFAGLDAVMEEHGLEWAWEEAFDYWAPDDGYRAAKRALSSGARFTAMVCLTDNVSFGAYQALQEAGIRIPDQVSIASFDDDEISTYLRPQLTTARLPYEEMGRTAMSLALDGNRGTDRHLVPMPIIRRGSIRSR</sequence>
<keyword evidence="4" id="KW-0804">Transcription</keyword>
<dbReference type="InterPro" id="IPR000843">
    <property type="entry name" value="HTH_LacI"/>
</dbReference>
<dbReference type="InterPro" id="IPR028082">
    <property type="entry name" value="Peripla_BP_I"/>
</dbReference>
<dbReference type="CDD" id="cd01392">
    <property type="entry name" value="HTH_LacI"/>
    <property type="match status" value="1"/>
</dbReference>
<dbReference type="SUPFAM" id="SSF47413">
    <property type="entry name" value="lambda repressor-like DNA-binding domains"/>
    <property type="match status" value="1"/>
</dbReference>
<evidence type="ECO:0000313" key="6">
    <source>
        <dbReference type="EMBL" id="XBM48963.1"/>
    </source>
</evidence>
<proteinExistence type="predicted"/>
<dbReference type="RefSeq" id="WP_348788884.1">
    <property type="nucleotide sequence ID" value="NZ_CP157390.1"/>
</dbReference>
<gene>
    <name evidence="6" type="ORF">AAME72_03665</name>
</gene>
<evidence type="ECO:0000256" key="4">
    <source>
        <dbReference type="ARBA" id="ARBA00023163"/>
    </source>
</evidence>
<organism evidence="6">
    <name type="scientific">Leifsonia sp. NPDC080035</name>
    <dbReference type="NCBI Taxonomy" id="3143936"/>
    <lineage>
        <taxon>Bacteria</taxon>
        <taxon>Bacillati</taxon>
        <taxon>Actinomycetota</taxon>
        <taxon>Actinomycetes</taxon>
        <taxon>Micrococcales</taxon>
        <taxon>Microbacteriaceae</taxon>
        <taxon>Leifsonia</taxon>
    </lineage>
</organism>
<name>A0AAU7GFZ2_9MICO</name>
<evidence type="ECO:0000256" key="2">
    <source>
        <dbReference type="ARBA" id="ARBA00023015"/>
    </source>
</evidence>
<dbReference type="Pfam" id="PF13377">
    <property type="entry name" value="Peripla_BP_3"/>
    <property type="match status" value="1"/>
</dbReference>
<feature type="domain" description="HTH lacI-type" evidence="5">
    <location>
        <begin position="1"/>
        <end position="57"/>
    </location>
</feature>
<dbReference type="PANTHER" id="PTHR30146">
    <property type="entry name" value="LACI-RELATED TRANSCRIPTIONAL REPRESSOR"/>
    <property type="match status" value="1"/>
</dbReference>